<evidence type="ECO:0000313" key="1">
    <source>
        <dbReference type="EMBL" id="PAV72226.1"/>
    </source>
</evidence>
<sequence>MQFRYWIDEKFREKQIKKAWKRRQDKAAGRKPVTSEDPIHNLYLWMDMDKWRETNDFRKSVCYYGRTVQRDGNSTQNGKKGEESYKDRINKVEWIDKVMSGEKDESCTSVFYCVAGSDVRLPPRGTSWISCKG</sequence>
<evidence type="ECO:0000313" key="2">
    <source>
        <dbReference type="Proteomes" id="UP000218231"/>
    </source>
</evidence>
<reference evidence="1 2" key="1">
    <citation type="journal article" date="2017" name="Curr. Biol.">
        <title>Genome architecture and evolution of a unichromosomal asexual nematode.</title>
        <authorList>
            <person name="Fradin H."/>
            <person name="Zegar C."/>
            <person name="Gutwein M."/>
            <person name="Lucas J."/>
            <person name="Kovtun M."/>
            <person name="Corcoran D."/>
            <person name="Baugh L.R."/>
            <person name="Kiontke K."/>
            <person name="Gunsalus K."/>
            <person name="Fitch D.H."/>
            <person name="Piano F."/>
        </authorList>
    </citation>
    <scope>NUCLEOTIDE SEQUENCE [LARGE SCALE GENOMIC DNA]</scope>
    <source>
        <strain evidence="1">PF1309</strain>
    </source>
</reference>
<protein>
    <submittedName>
        <fullName evidence="1">Uncharacterized protein</fullName>
    </submittedName>
</protein>
<gene>
    <name evidence="1" type="ORF">WR25_00049</name>
</gene>
<dbReference type="AlphaFoldDB" id="A0A2A2KDX4"/>
<keyword evidence="2" id="KW-1185">Reference proteome</keyword>
<name>A0A2A2KDX4_9BILA</name>
<organism evidence="1 2">
    <name type="scientific">Diploscapter pachys</name>
    <dbReference type="NCBI Taxonomy" id="2018661"/>
    <lineage>
        <taxon>Eukaryota</taxon>
        <taxon>Metazoa</taxon>
        <taxon>Ecdysozoa</taxon>
        <taxon>Nematoda</taxon>
        <taxon>Chromadorea</taxon>
        <taxon>Rhabditida</taxon>
        <taxon>Rhabditina</taxon>
        <taxon>Rhabditomorpha</taxon>
        <taxon>Rhabditoidea</taxon>
        <taxon>Rhabditidae</taxon>
        <taxon>Diploscapter</taxon>
    </lineage>
</organism>
<comment type="caution">
    <text evidence="1">The sequence shown here is derived from an EMBL/GenBank/DDBJ whole genome shotgun (WGS) entry which is preliminary data.</text>
</comment>
<proteinExistence type="predicted"/>
<accession>A0A2A2KDX4</accession>
<dbReference type="Proteomes" id="UP000218231">
    <property type="component" value="Unassembled WGS sequence"/>
</dbReference>
<dbReference type="EMBL" id="LIAE01008837">
    <property type="protein sequence ID" value="PAV72226.1"/>
    <property type="molecule type" value="Genomic_DNA"/>
</dbReference>